<evidence type="ECO:0000256" key="3">
    <source>
        <dbReference type="ARBA" id="ARBA00022833"/>
    </source>
</evidence>
<dbReference type="GO" id="GO:0008270">
    <property type="term" value="F:zinc ion binding"/>
    <property type="evidence" value="ECO:0007669"/>
    <property type="project" value="UniProtKB-KW"/>
</dbReference>
<evidence type="ECO:0000256" key="5">
    <source>
        <dbReference type="SAM" id="Phobius"/>
    </source>
</evidence>
<evidence type="ECO:0000259" key="6">
    <source>
        <dbReference type="PROSITE" id="PS51292"/>
    </source>
</evidence>
<evidence type="ECO:0000256" key="2">
    <source>
        <dbReference type="ARBA" id="ARBA00022771"/>
    </source>
</evidence>
<protein>
    <recommendedName>
        <fullName evidence="6">RING-CH-type domain-containing protein</fullName>
    </recommendedName>
</protein>
<feature type="compositionally biased region" description="Polar residues" evidence="4">
    <location>
        <begin position="24"/>
        <end position="33"/>
    </location>
</feature>
<feature type="domain" description="RING-CH-type" evidence="6">
    <location>
        <begin position="99"/>
        <end position="167"/>
    </location>
</feature>
<organism evidence="7">
    <name type="scientific">Davidia involucrata</name>
    <name type="common">Dove tree</name>
    <dbReference type="NCBI Taxonomy" id="16924"/>
    <lineage>
        <taxon>Eukaryota</taxon>
        <taxon>Viridiplantae</taxon>
        <taxon>Streptophyta</taxon>
        <taxon>Embryophyta</taxon>
        <taxon>Tracheophyta</taxon>
        <taxon>Spermatophyta</taxon>
        <taxon>Magnoliopsida</taxon>
        <taxon>eudicotyledons</taxon>
        <taxon>Gunneridae</taxon>
        <taxon>Pentapetalae</taxon>
        <taxon>asterids</taxon>
        <taxon>Cornales</taxon>
        <taxon>Nyssaceae</taxon>
        <taxon>Davidia</taxon>
    </lineage>
</organism>
<dbReference type="InterPro" id="IPR011016">
    <property type="entry name" value="Znf_RING-CH"/>
</dbReference>
<keyword evidence="5" id="KW-0472">Membrane</keyword>
<dbReference type="PANTHER" id="PTHR46214">
    <property type="entry name" value="ZINC FINGER, RING-CH-TYPE"/>
    <property type="match status" value="1"/>
</dbReference>
<dbReference type="PROSITE" id="PS51292">
    <property type="entry name" value="ZF_RING_CH"/>
    <property type="match status" value="1"/>
</dbReference>
<dbReference type="Gene3D" id="3.30.40.10">
    <property type="entry name" value="Zinc/RING finger domain, C3HC4 (zinc finger)"/>
    <property type="match status" value="1"/>
</dbReference>
<feature type="compositionally biased region" description="Low complexity" evidence="4">
    <location>
        <begin position="77"/>
        <end position="86"/>
    </location>
</feature>
<evidence type="ECO:0000313" key="7">
    <source>
        <dbReference type="EMBL" id="MPA73356.1"/>
    </source>
</evidence>
<accession>A0A5B7BZD6</accession>
<sequence length="225" mass="24295">MSTVENPNTDIEAGGGRRKRPSAAGSSEATTDGSRCFSDSDDQSWHSPLDSTAGGSFDECRFSEIEGISDPRSHKQSSVSDSLSYDVDSESGDLELKVHSAKEERDCRICHLNLVGSTGNQEIGIAIELGCSCKGDLGAAHKQCAETWFQIKGNTTCEICGATAVNVVGEQTSEANSTSATATAAPMILAERRRFWHGRRIMNFLLACMVFAFVISWLFHFNVLS</sequence>
<evidence type="ECO:0000256" key="1">
    <source>
        <dbReference type="ARBA" id="ARBA00022723"/>
    </source>
</evidence>
<feature type="region of interest" description="Disordered" evidence="4">
    <location>
        <begin position="68"/>
        <end position="87"/>
    </location>
</feature>
<name>A0A5B7BZD6_DAVIN</name>
<dbReference type="InterPro" id="IPR013083">
    <property type="entry name" value="Znf_RING/FYVE/PHD"/>
</dbReference>
<dbReference type="Pfam" id="PF12906">
    <property type="entry name" value="RINGv"/>
    <property type="match status" value="1"/>
</dbReference>
<keyword evidence="5" id="KW-0812">Transmembrane</keyword>
<keyword evidence="2" id="KW-0863">Zinc-finger</keyword>
<keyword evidence="5" id="KW-1133">Transmembrane helix</keyword>
<dbReference type="SUPFAM" id="SSF57850">
    <property type="entry name" value="RING/U-box"/>
    <property type="match status" value="1"/>
</dbReference>
<dbReference type="SMART" id="SM00744">
    <property type="entry name" value="RINGv"/>
    <property type="match status" value="1"/>
</dbReference>
<reference evidence="7" key="1">
    <citation type="submission" date="2019-08" db="EMBL/GenBank/DDBJ databases">
        <title>Reference gene set and small RNA set construction with multiple tissues from Davidia involucrata Baill.</title>
        <authorList>
            <person name="Yang H."/>
            <person name="Zhou C."/>
            <person name="Li G."/>
            <person name="Wang J."/>
            <person name="Gao P."/>
            <person name="Wang M."/>
            <person name="Wang R."/>
            <person name="Zhao Y."/>
        </authorList>
    </citation>
    <scope>NUCLEOTIDE SEQUENCE</scope>
    <source>
        <tissue evidence="7">Mixed with DoveR01_LX</tissue>
    </source>
</reference>
<feature type="region of interest" description="Disordered" evidence="4">
    <location>
        <begin position="1"/>
        <end position="58"/>
    </location>
</feature>
<dbReference type="PANTHER" id="PTHR46214:SF18">
    <property type="entry name" value="RING-CH-TYPE DOMAIN-CONTAINING PROTEIN"/>
    <property type="match status" value="1"/>
</dbReference>
<dbReference type="EMBL" id="GHES01042797">
    <property type="protein sequence ID" value="MPA73356.1"/>
    <property type="molecule type" value="Transcribed_RNA"/>
</dbReference>
<gene>
    <name evidence="7" type="ORF">Din_042797</name>
</gene>
<keyword evidence="3" id="KW-0862">Zinc</keyword>
<dbReference type="AlphaFoldDB" id="A0A5B7BZD6"/>
<keyword evidence="1" id="KW-0479">Metal-binding</keyword>
<proteinExistence type="predicted"/>
<feature type="transmembrane region" description="Helical" evidence="5">
    <location>
        <begin position="201"/>
        <end position="219"/>
    </location>
</feature>
<evidence type="ECO:0000256" key="4">
    <source>
        <dbReference type="SAM" id="MobiDB-lite"/>
    </source>
</evidence>
<feature type="compositionally biased region" description="Polar residues" evidence="4">
    <location>
        <begin position="45"/>
        <end position="54"/>
    </location>
</feature>